<reference evidence="2 3" key="1">
    <citation type="submission" date="2016-04" db="EMBL/GenBank/DDBJ databases">
        <title>Genome analyses suggest a sexual origin of heterokaryosis in a supposedly ancient asexual fungus.</title>
        <authorList>
            <person name="Ropars J."/>
            <person name="Sedzielewska K."/>
            <person name="Noel J."/>
            <person name="Charron P."/>
            <person name="Farinelli L."/>
            <person name="Marton T."/>
            <person name="Kruger M."/>
            <person name="Pelin A."/>
            <person name="Brachmann A."/>
            <person name="Corradi N."/>
        </authorList>
    </citation>
    <scope>NUCLEOTIDE SEQUENCE [LARGE SCALE GENOMIC DNA]</scope>
    <source>
        <strain evidence="2 3">C2</strain>
    </source>
</reference>
<accession>A0A2N1P2F8</accession>
<dbReference type="AlphaFoldDB" id="A0A2N1P2F8"/>
<comment type="caution">
    <text evidence="2">The sequence shown here is derived from an EMBL/GenBank/DDBJ whole genome shotgun (WGS) entry which is preliminary data.</text>
</comment>
<proteinExistence type="predicted"/>
<feature type="region of interest" description="Disordered" evidence="1">
    <location>
        <begin position="397"/>
        <end position="417"/>
    </location>
</feature>
<feature type="compositionally biased region" description="Low complexity" evidence="1">
    <location>
        <begin position="399"/>
        <end position="416"/>
    </location>
</feature>
<dbReference type="VEuPathDB" id="FungiDB:RhiirFUN_009256"/>
<dbReference type="VEuPathDB" id="FungiDB:RhiirA1_476628"/>
<organism evidence="2 3">
    <name type="scientific">Rhizophagus irregularis</name>
    <dbReference type="NCBI Taxonomy" id="588596"/>
    <lineage>
        <taxon>Eukaryota</taxon>
        <taxon>Fungi</taxon>
        <taxon>Fungi incertae sedis</taxon>
        <taxon>Mucoromycota</taxon>
        <taxon>Glomeromycotina</taxon>
        <taxon>Glomeromycetes</taxon>
        <taxon>Glomerales</taxon>
        <taxon>Glomeraceae</taxon>
        <taxon>Rhizophagus</taxon>
    </lineage>
</organism>
<gene>
    <name evidence="2" type="ORF">RhiirC2_704321</name>
</gene>
<evidence type="ECO:0008006" key="4">
    <source>
        <dbReference type="Google" id="ProtNLM"/>
    </source>
</evidence>
<feature type="region of interest" description="Disordered" evidence="1">
    <location>
        <begin position="265"/>
        <end position="288"/>
    </location>
</feature>
<dbReference type="VEuPathDB" id="FungiDB:FUN_012575"/>
<dbReference type="EMBL" id="LLXL01000017">
    <property type="protein sequence ID" value="PKK80296.1"/>
    <property type="molecule type" value="Genomic_DNA"/>
</dbReference>
<evidence type="ECO:0000313" key="2">
    <source>
        <dbReference type="EMBL" id="PKK80296.1"/>
    </source>
</evidence>
<evidence type="ECO:0000313" key="3">
    <source>
        <dbReference type="Proteomes" id="UP000233469"/>
    </source>
</evidence>
<name>A0A2N1P2F8_9GLOM</name>
<evidence type="ECO:0000256" key="1">
    <source>
        <dbReference type="SAM" id="MobiDB-lite"/>
    </source>
</evidence>
<protein>
    <recommendedName>
        <fullName evidence="4">SAM domain-containing protein</fullName>
    </recommendedName>
</protein>
<dbReference type="Proteomes" id="UP000233469">
    <property type="component" value="Unassembled WGS sequence"/>
</dbReference>
<reference evidence="2 3" key="2">
    <citation type="submission" date="2017-10" db="EMBL/GenBank/DDBJ databases">
        <title>Extensive intraspecific genome diversity in a model arbuscular mycorrhizal fungus.</title>
        <authorList>
            <person name="Chen E.C.H."/>
            <person name="Morin E."/>
            <person name="Baudet D."/>
            <person name="Noel J."/>
            <person name="Ndikumana S."/>
            <person name="Charron P."/>
            <person name="St-Onge C."/>
            <person name="Giorgi J."/>
            <person name="Grigoriev I.V."/>
            <person name="Roux C."/>
            <person name="Martin F.M."/>
            <person name="Corradi N."/>
        </authorList>
    </citation>
    <scope>NUCLEOTIDE SEQUENCE [LARGE SCALE GENOMIC DNA]</scope>
    <source>
        <strain evidence="2 3">C2</strain>
    </source>
</reference>
<sequence length="488" mass="55625">MTSIGYLIGTCLGCKKCLYCGVELSLRKKMCTCDKTVKPSTKNRTGQVKTAFSRISKPDLPPKQLEYIQESVTRFGYSLDLTTTFNFAFCSTCNSAFQRRKYNATSKSSTSCNINLELSSNRNSPENDEPVQLKNNIIDLNEFDDEDNDLKISEISKMEQVISFNLIVKLSTGVLPSKWMEIEVSSLDDILADIHYYVTKLTGDGNIMHSDYLVSFKPEKAAGVGTQLVDMQDYKKFLLDYKKLTEKKKNMTIVVSLKKDKKEKRKEIVDSEDSENENIKSQKKKKKGIPKLDNFSEILQQEGRIIQELREQYKCGQHDACFVDDGRHIKLTAMHLQCWAKEIIRGTTDNIQMPNLPIFSQSNSIKTFTTPTPVAPNSNFNTPSFFFTIPPQMFSFMQNSTPNNPSNSPSNVLSSPRKPVPSLDEFFIKLDELLGNNGELITKFKHIFEEEQITVNQIYDLTDMEFDQLGVNKIGWRKAFRAAAKNYK</sequence>